<proteinExistence type="predicted"/>
<evidence type="ECO:0000313" key="3">
    <source>
        <dbReference type="EMBL" id="MBD8502524.1"/>
    </source>
</evidence>
<dbReference type="Proteomes" id="UP000603602">
    <property type="component" value="Unassembled WGS sequence"/>
</dbReference>
<feature type="domain" description="Lcl C-terminal" evidence="2">
    <location>
        <begin position="64"/>
        <end position="205"/>
    </location>
</feature>
<keyword evidence="4" id="KW-1185">Reference proteome</keyword>
<dbReference type="PANTHER" id="PTHR35812">
    <property type="entry name" value="LIPOPROTEIN"/>
    <property type="match status" value="1"/>
</dbReference>
<feature type="chain" id="PRO_5045675843" evidence="1">
    <location>
        <begin position="26"/>
        <end position="214"/>
    </location>
</feature>
<comment type="caution">
    <text evidence="3">The sequence shown here is derived from an EMBL/GenBank/DDBJ whole genome shotgun (WGS) entry which is preliminary data.</text>
</comment>
<dbReference type="PANTHER" id="PTHR35812:SF1">
    <property type="entry name" value="LIPOPROTEIN"/>
    <property type="match status" value="1"/>
</dbReference>
<evidence type="ECO:0000256" key="1">
    <source>
        <dbReference type="SAM" id="SignalP"/>
    </source>
</evidence>
<evidence type="ECO:0000259" key="2">
    <source>
        <dbReference type="Pfam" id="PF07603"/>
    </source>
</evidence>
<keyword evidence="1" id="KW-0732">Signal</keyword>
<gene>
    <name evidence="3" type="ORF">IFO67_06470</name>
</gene>
<name>A0ABR9B843_9RHOO</name>
<reference evidence="4" key="1">
    <citation type="submission" date="2023-07" db="EMBL/GenBank/DDBJ databases">
        <title>Thauera sp. CAU 1555 isolated from sand of Yaerae Beach.</title>
        <authorList>
            <person name="Kim W."/>
        </authorList>
    </citation>
    <scope>NUCLEOTIDE SEQUENCE [LARGE SCALE GENOMIC DNA]</scope>
    <source>
        <strain evidence="4">CAU 1555</strain>
    </source>
</reference>
<feature type="signal peptide" evidence="1">
    <location>
        <begin position="1"/>
        <end position="25"/>
    </location>
</feature>
<evidence type="ECO:0000313" key="4">
    <source>
        <dbReference type="Proteomes" id="UP000603602"/>
    </source>
</evidence>
<accession>A0ABR9B843</accession>
<dbReference type="Pfam" id="PF07603">
    <property type="entry name" value="Lcl_C"/>
    <property type="match status" value="1"/>
</dbReference>
<organism evidence="3 4">
    <name type="scientific">Thauera sedimentorum</name>
    <dbReference type="NCBI Taxonomy" id="2767595"/>
    <lineage>
        <taxon>Bacteria</taxon>
        <taxon>Pseudomonadati</taxon>
        <taxon>Pseudomonadota</taxon>
        <taxon>Betaproteobacteria</taxon>
        <taxon>Rhodocyclales</taxon>
        <taxon>Zoogloeaceae</taxon>
        <taxon>Thauera</taxon>
    </lineage>
</organism>
<dbReference type="EMBL" id="JACYTO010000001">
    <property type="protein sequence ID" value="MBD8502524.1"/>
    <property type="molecule type" value="Genomic_DNA"/>
</dbReference>
<protein>
    <submittedName>
        <fullName evidence="3">DUF1566 domain-containing protein</fullName>
    </submittedName>
</protein>
<sequence>MSLRRNLLPVSIAALVLAGCGQEAAAPVQVAAPAPAPAEPVAAEPSERERAAIARFEPQGDGALVLDRATGLTWMRCSIGQEWTGETCAGEAERHDWDAAVALADAFEYAGHADWRLPTRDELLTITWCSSGHRFATDADGAGGACAGSFRQPAILSAVFPATPALKFWSATPGTMSFTAWGVAFSTAVTGAGNRRDSEHLRLVRGAQYQPAAK</sequence>
<dbReference type="InterPro" id="IPR011460">
    <property type="entry name" value="Lcl_C"/>
</dbReference>
<dbReference type="PROSITE" id="PS51257">
    <property type="entry name" value="PROKAR_LIPOPROTEIN"/>
    <property type="match status" value="1"/>
</dbReference>
<dbReference type="RefSeq" id="WP_187717302.1">
    <property type="nucleotide sequence ID" value="NZ_JACTAH010000001.1"/>
</dbReference>